<dbReference type="Pfam" id="PF13375">
    <property type="entry name" value="RnfC_N"/>
    <property type="match status" value="1"/>
</dbReference>
<organism evidence="11 12">
    <name type="scientific">Zhongshania guokunii</name>
    <dbReference type="NCBI Taxonomy" id="641783"/>
    <lineage>
        <taxon>Bacteria</taxon>
        <taxon>Pseudomonadati</taxon>
        <taxon>Pseudomonadota</taxon>
        <taxon>Gammaproteobacteria</taxon>
        <taxon>Cellvibrionales</taxon>
        <taxon>Spongiibacteraceae</taxon>
        <taxon>Zhongshania</taxon>
    </lineage>
</organism>
<dbReference type="HAMAP" id="MF_00461">
    <property type="entry name" value="RsxC_RnfC"/>
    <property type="match status" value="1"/>
</dbReference>
<evidence type="ECO:0000256" key="7">
    <source>
        <dbReference type="ARBA" id="ARBA00023014"/>
    </source>
</evidence>
<keyword evidence="2 8" id="KW-0004">4Fe-4S</keyword>
<evidence type="ECO:0000256" key="3">
    <source>
        <dbReference type="ARBA" id="ARBA00022723"/>
    </source>
</evidence>
<comment type="subunit">
    <text evidence="8">The complex is composed of six subunits: RnfA, RnfB, RnfC, RnfD, RnfE and RnfG.</text>
</comment>
<dbReference type="Pfam" id="PF13183">
    <property type="entry name" value="Fer4_8"/>
    <property type="match status" value="1"/>
</dbReference>
<dbReference type="EMBL" id="JBFRYA010000003">
    <property type="protein sequence ID" value="MEX1668182.1"/>
    <property type="molecule type" value="Genomic_DNA"/>
</dbReference>
<dbReference type="PANTHER" id="PTHR43034">
    <property type="entry name" value="ION-TRANSLOCATING OXIDOREDUCTASE COMPLEX SUBUNIT C"/>
    <property type="match status" value="1"/>
</dbReference>
<dbReference type="EC" id="7.-.-.-" evidence="8"/>
<evidence type="ECO:0000313" key="12">
    <source>
        <dbReference type="Proteomes" id="UP001557485"/>
    </source>
</evidence>
<dbReference type="InterPro" id="IPR011538">
    <property type="entry name" value="Nuo51_FMN-bd"/>
</dbReference>
<dbReference type="SUPFAM" id="SSF142019">
    <property type="entry name" value="Nqo1 FMN-binding domain-like"/>
    <property type="match status" value="1"/>
</dbReference>
<name>A0ABV3U2P1_9GAMM</name>
<feature type="coiled-coil region" evidence="9">
    <location>
        <begin position="433"/>
        <end position="484"/>
    </location>
</feature>
<dbReference type="SUPFAM" id="SSF46548">
    <property type="entry name" value="alpha-helical ferredoxin"/>
    <property type="match status" value="1"/>
</dbReference>
<dbReference type="Pfam" id="PF10531">
    <property type="entry name" value="SLBB"/>
    <property type="match status" value="1"/>
</dbReference>
<feature type="domain" description="4Fe-4S ferredoxin-type" evidence="10">
    <location>
        <begin position="401"/>
        <end position="433"/>
    </location>
</feature>
<keyword evidence="8" id="KW-1003">Cell membrane</keyword>
<dbReference type="Proteomes" id="UP001557485">
    <property type="component" value="Unassembled WGS sequence"/>
</dbReference>
<keyword evidence="5 8" id="KW-0249">Electron transport</keyword>
<dbReference type="InterPro" id="IPR037225">
    <property type="entry name" value="Nuo51_FMN-bd_sf"/>
</dbReference>
<evidence type="ECO:0000256" key="4">
    <source>
        <dbReference type="ARBA" id="ARBA00022737"/>
    </source>
</evidence>
<feature type="domain" description="4Fe-4S ferredoxin-type" evidence="10">
    <location>
        <begin position="365"/>
        <end position="394"/>
    </location>
</feature>
<keyword evidence="4 8" id="KW-0677">Repeat</keyword>
<comment type="caution">
    <text evidence="11">The sequence shown here is derived from an EMBL/GenBank/DDBJ whole genome shotgun (WGS) entry which is preliminary data.</text>
</comment>
<feature type="binding site" evidence="8">
    <location>
        <position position="377"/>
    </location>
    <ligand>
        <name>[4Fe-4S] cluster</name>
        <dbReference type="ChEBI" id="CHEBI:49883"/>
        <label>1</label>
    </ligand>
</feature>
<dbReference type="NCBIfam" id="TIGR01945">
    <property type="entry name" value="rnfC"/>
    <property type="match status" value="1"/>
</dbReference>
<keyword evidence="8" id="KW-0997">Cell inner membrane</keyword>
<sequence length="795" mass="84841">MSQPSRKVWDIHGGIHPAENKQQSLQSPIKAAGIPPQLILPLAQHIGAPASPIISVGDRVLKGQMIAEAKGFVSAPVHAPTSGTVVAIESRLIPHPSGMSGACIVIDTDGQDEWAKHSGVEDFRSLSKMDLIDRVRQAGIAGMGGAGFPSAVKLSTRDDKPIETLILNGTECEPYITADDILMRERAAEIIAGAEILRHLIKPSKETLIGVEDNKPEGIAALQKAAQGTGIEIVPFPTKYPSGGEKQLIQILTGKEVPAGGLPADIGIVCQNIGTATAIYRAICLGEPLISRITTITGEACSQPRNYEVLLGTPVQFLLDQSGFKKDDCIRLVMGGPMMGYTLQDTAVPIVKTSNCVLAPTAAELPPPPPAQACIRCGMCAEACPVSLLPQQMYWFSRAQEHEKLEDHKLFDCIECGACSYVCPSNIPLVQYYRASKAEIRQAQQDKIKAERSKERFEARTARLEQEEAEKEAKRAARLQAAKDKAAAAVSNPDSSKTDLIQAAIERSKAKKADAADPAHDAIARAQAKRDGKVEEETPAAKTERLQLLIASAERRLTSAREKLALAKEQGGENVEAFATAVIKTEDKLTALQKELAEHQARSTSAPADTGATDPAQAAIARAMAKRAGASADESDEDKTQRLQNLVATTEKRLAAAQQKLSIAQEQNDANVAAFATGAEKTQSKLDSAKQELAEHLAKVSAKAITKEAVSAEQASSDDPVQAAIERAKAARAAQADMSEDDKLKQSIASLENRIARTQEKLSAAQESGDDKAEILADSIAKLQDKLASAKEKLG</sequence>
<evidence type="ECO:0000256" key="8">
    <source>
        <dbReference type="HAMAP-Rule" id="MF_00461"/>
    </source>
</evidence>
<dbReference type="Gene3D" id="3.40.50.11540">
    <property type="entry name" value="NADH-ubiquinone oxidoreductase 51kDa subunit"/>
    <property type="match status" value="1"/>
</dbReference>
<evidence type="ECO:0000259" key="10">
    <source>
        <dbReference type="PROSITE" id="PS51379"/>
    </source>
</evidence>
<accession>A0ABV3U2P1</accession>
<feature type="binding site" evidence="8">
    <location>
        <position position="374"/>
    </location>
    <ligand>
        <name>[4Fe-4S] cluster</name>
        <dbReference type="ChEBI" id="CHEBI:49883"/>
        <label>1</label>
    </ligand>
</feature>
<proteinExistence type="inferred from homology"/>
<feature type="binding site" evidence="8">
    <location>
        <position position="384"/>
    </location>
    <ligand>
        <name>[4Fe-4S] cluster</name>
        <dbReference type="ChEBI" id="CHEBI:49883"/>
        <label>2</label>
    </ligand>
</feature>
<comment type="function">
    <text evidence="8">Part of a membrane-bound complex that couples electron transfer with translocation of ions across the membrane.</text>
</comment>
<dbReference type="Gene3D" id="3.30.70.20">
    <property type="match status" value="1"/>
</dbReference>
<dbReference type="InterPro" id="IPR019554">
    <property type="entry name" value="Soluble_ligand-bd"/>
</dbReference>
<protein>
    <recommendedName>
        <fullName evidence="8">Ion-translocating oxidoreductase complex subunit C</fullName>
        <ecNumber evidence="8">7.-.-.-</ecNumber>
    </recommendedName>
    <alternativeName>
        <fullName evidence="8">Rnf electron transport complex subunit C</fullName>
    </alternativeName>
</protein>
<dbReference type="RefSeq" id="WP_368380477.1">
    <property type="nucleotide sequence ID" value="NZ_JBFRYA010000003.1"/>
</dbReference>
<feature type="binding site" evidence="8">
    <location>
        <position position="380"/>
    </location>
    <ligand>
        <name>[4Fe-4S] cluster</name>
        <dbReference type="ChEBI" id="CHEBI:49883"/>
        <label>1</label>
    </ligand>
</feature>
<keyword evidence="3 8" id="KW-0479">Metal-binding</keyword>
<dbReference type="PANTHER" id="PTHR43034:SF2">
    <property type="entry name" value="ION-TRANSLOCATING OXIDOREDUCTASE COMPLEX SUBUNIT C"/>
    <property type="match status" value="1"/>
</dbReference>
<dbReference type="InterPro" id="IPR017896">
    <property type="entry name" value="4Fe4S_Fe-S-bd"/>
</dbReference>
<feature type="binding site" evidence="8">
    <location>
        <position position="413"/>
    </location>
    <ligand>
        <name>[4Fe-4S] cluster</name>
        <dbReference type="ChEBI" id="CHEBI:49883"/>
        <label>2</label>
    </ligand>
</feature>
<keyword evidence="12" id="KW-1185">Reference proteome</keyword>
<dbReference type="NCBIfam" id="NF003454">
    <property type="entry name" value="PRK05035.1"/>
    <property type="match status" value="1"/>
</dbReference>
<dbReference type="Pfam" id="PF01512">
    <property type="entry name" value="Complex1_51K"/>
    <property type="match status" value="1"/>
</dbReference>
<keyword evidence="8" id="KW-1278">Translocase</keyword>
<keyword evidence="7 8" id="KW-0411">Iron-sulfur</keyword>
<feature type="coiled-coil region" evidence="9">
    <location>
        <begin position="543"/>
        <end position="602"/>
    </location>
</feature>
<feature type="binding site" evidence="8">
    <location>
        <position position="419"/>
    </location>
    <ligand>
        <name>[4Fe-4S] cluster</name>
        <dbReference type="ChEBI" id="CHEBI:49883"/>
        <label>2</label>
    </ligand>
</feature>
<feature type="coiled-coil region" evidence="9">
    <location>
        <begin position="640"/>
        <end position="699"/>
    </location>
</feature>
<keyword evidence="1 8" id="KW-0813">Transport</keyword>
<feature type="binding site" evidence="8">
    <location>
        <position position="423"/>
    </location>
    <ligand>
        <name>[4Fe-4S] cluster</name>
        <dbReference type="ChEBI" id="CHEBI:49883"/>
        <label>1</label>
    </ligand>
</feature>
<keyword evidence="6 8" id="KW-0408">Iron</keyword>
<evidence type="ECO:0000256" key="5">
    <source>
        <dbReference type="ARBA" id="ARBA00022982"/>
    </source>
</evidence>
<comment type="cofactor">
    <cofactor evidence="8">
        <name>[4Fe-4S] cluster</name>
        <dbReference type="ChEBI" id="CHEBI:49883"/>
    </cofactor>
    <text evidence="8">Binds 2 [4Fe-4S] clusters per subunit.</text>
</comment>
<evidence type="ECO:0000256" key="2">
    <source>
        <dbReference type="ARBA" id="ARBA00022485"/>
    </source>
</evidence>
<evidence type="ECO:0000313" key="11">
    <source>
        <dbReference type="EMBL" id="MEX1668182.1"/>
    </source>
</evidence>
<reference evidence="11 12" key="1">
    <citation type="journal article" date="2011" name="Int. J. Syst. Evol. Microbiol.">
        <title>Zhongshania antarctica gen. nov., sp. nov. and Zhongshania guokunii sp. nov., gammaproteobacteria respectively isolated from coastal attached (fast) ice and surface seawater of the Antarctic.</title>
        <authorList>
            <person name="Li H.J."/>
            <person name="Zhang X.Y."/>
            <person name="Chen C.X."/>
            <person name="Zhang Y.J."/>
            <person name="Gao Z.M."/>
            <person name="Yu Y."/>
            <person name="Chen X.L."/>
            <person name="Chen B."/>
            <person name="Zhang Y.Z."/>
        </authorList>
    </citation>
    <scope>NUCLEOTIDE SEQUENCE [LARGE SCALE GENOMIC DNA]</scope>
    <source>
        <strain evidence="11 12">ZS6-22T</strain>
    </source>
</reference>
<comment type="subcellular location">
    <subcellularLocation>
        <location evidence="8">Cell inner membrane</location>
        <topology evidence="8">Peripheral membrane protein</topology>
    </subcellularLocation>
</comment>
<dbReference type="PROSITE" id="PS00198">
    <property type="entry name" value="4FE4S_FER_1"/>
    <property type="match status" value="1"/>
</dbReference>
<feature type="binding site" evidence="8">
    <location>
        <position position="416"/>
    </location>
    <ligand>
        <name>[4Fe-4S] cluster</name>
        <dbReference type="ChEBI" id="CHEBI:49883"/>
        <label>2</label>
    </ligand>
</feature>
<feature type="coiled-coil region" evidence="9">
    <location>
        <begin position="741"/>
        <end position="793"/>
    </location>
</feature>
<comment type="similarity">
    <text evidence="8">Belongs to the 4Fe4S bacterial-type ferredoxin family. RnfC subfamily.</text>
</comment>
<dbReference type="InterPro" id="IPR017900">
    <property type="entry name" value="4Fe4S_Fe_S_CS"/>
</dbReference>
<evidence type="ECO:0000256" key="6">
    <source>
        <dbReference type="ARBA" id="ARBA00023004"/>
    </source>
</evidence>
<keyword evidence="8" id="KW-0472">Membrane</keyword>
<dbReference type="InterPro" id="IPR026902">
    <property type="entry name" value="RnfC_N"/>
</dbReference>
<dbReference type="InterPro" id="IPR010208">
    <property type="entry name" value="Ion_transpt_RnfC/RsxC"/>
</dbReference>
<evidence type="ECO:0000256" key="1">
    <source>
        <dbReference type="ARBA" id="ARBA00022448"/>
    </source>
</evidence>
<evidence type="ECO:0000256" key="9">
    <source>
        <dbReference type="SAM" id="Coils"/>
    </source>
</evidence>
<dbReference type="PROSITE" id="PS51379">
    <property type="entry name" value="4FE4S_FER_2"/>
    <property type="match status" value="2"/>
</dbReference>
<gene>
    <name evidence="11" type="primary">rsxC</name>
    <name evidence="8" type="synonym">rnfC</name>
    <name evidence="11" type="ORF">AB4876_04615</name>
</gene>
<keyword evidence="9" id="KW-0175">Coiled coil</keyword>